<keyword evidence="3" id="KW-0812">Transmembrane</keyword>
<evidence type="ECO:0000256" key="1">
    <source>
        <dbReference type="SAM" id="Coils"/>
    </source>
</evidence>
<sequence length="372" mass="41645">MTDNEFSNSGKDQNIAQGDRPIGKQENHYYNRPLKPRTVLLAVLLLAGIGGGAYALFAPPPASSVHQTHSGIGDNVGRDKNVSNDNSIHQTHSGTGDIVGRDKIINPNLSGSEDYKQLVQELKDAEEMLAVLPQDKIELRLKQAAKVKKLKKDLEDFKEDVFRLHEMFTRIPIDNERLRRAKAHFDKGEFREADAVLKAGEIQQDVERLKLEEQAAADRLAAVREDLAGRANEFLLKARLSLLNPVAEGEDRFGRTEHWFKQALATARTAEVLFEYAKFLQEQNAFSRAEPLYQEALQLLRSKAEENPDAFLPDVATTLNNLAILHMDTKAFAPALAEYEEALTLYRGLAEKEPEAFLPDVAMTLNNLAILH</sequence>
<keyword evidence="3" id="KW-1133">Transmembrane helix</keyword>
<feature type="region of interest" description="Disordered" evidence="2">
    <location>
        <begin position="1"/>
        <end position="29"/>
    </location>
</feature>
<accession>A0AAU8LWK8</accession>
<evidence type="ECO:0000256" key="3">
    <source>
        <dbReference type="SAM" id="Phobius"/>
    </source>
</evidence>
<evidence type="ECO:0000313" key="4">
    <source>
        <dbReference type="EMBL" id="XCN73482.1"/>
    </source>
</evidence>
<feature type="compositionally biased region" description="Polar residues" evidence="2">
    <location>
        <begin position="1"/>
        <end position="16"/>
    </location>
</feature>
<dbReference type="KEGG" id="eaj:Q3M24_01650"/>
<dbReference type="SUPFAM" id="SSF48452">
    <property type="entry name" value="TPR-like"/>
    <property type="match status" value="1"/>
</dbReference>
<name>A0AAU8LWK8_9BACT</name>
<dbReference type="AlphaFoldDB" id="A0AAU8LWK8"/>
<organism evidence="4">
    <name type="scientific">Candidatus Electrothrix aestuarii</name>
    <dbReference type="NCBI Taxonomy" id="3062594"/>
    <lineage>
        <taxon>Bacteria</taxon>
        <taxon>Pseudomonadati</taxon>
        <taxon>Thermodesulfobacteriota</taxon>
        <taxon>Desulfobulbia</taxon>
        <taxon>Desulfobulbales</taxon>
        <taxon>Desulfobulbaceae</taxon>
        <taxon>Candidatus Electrothrix</taxon>
    </lineage>
</organism>
<reference evidence="4" key="1">
    <citation type="journal article" date="2024" name="Syst. Appl. Microbiol.">
        <title>First single-strain enrichments of Electrothrix cable bacteria, description of E. aestuarii sp. nov. and E. rattekaaiensis sp. nov., and proposal of a cable bacteria taxonomy following the rules of the SeqCode.</title>
        <authorList>
            <person name="Plum-Jensen L.E."/>
            <person name="Schramm A."/>
            <person name="Marshall I.P.G."/>
        </authorList>
    </citation>
    <scope>NUCLEOTIDE SEQUENCE</scope>
    <source>
        <strain evidence="4">Rat1</strain>
    </source>
</reference>
<dbReference type="InterPro" id="IPR011990">
    <property type="entry name" value="TPR-like_helical_dom_sf"/>
</dbReference>
<evidence type="ECO:0000256" key="2">
    <source>
        <dbReference type="SAM" id="MobiDB-lite"/>
    </source>
</evidence>
<dbReference type="Pfam" id="PF13374">
    <property type="entry name" value="TPR_10"/>
    <property type="match status" value="1"/>
</dbReference>
<keyword evidence="3" id="KW-0472">Membrane</keyword>
<proteinExistence type="predicted"/>
<reference evidence="4" key="2">
    <citation type="submission" date="2024-06" db="EMBL/GenBank/DDBJ databases">
        <authorList>
            <person name="Plum-Jensen L.E."/>
            <person name="Schramm A."/>
            <person name="Marshall I.P.G."/>
        </authorList>
    </citation>
    <scope>NUCLEOTIDE SEQUENCE</scope>
    <source>
        <strain evidence="4">Rat1</strain>
    </source>
</reference>
<feature type="transmembrane region" description="Helical" evidence="3">
    <location>
        <begin position="38"/>
        <end position="57"/>
    </location>
</feature>
<dbReference type="InterPro" id="IPR019734">
    <property type="entry name" value="TPR_rpt"/>
</dbReference>
<keyword evidence="1" id="KW-0175">Coiled coil</keyword>
<protein>
    <submittedName>
        <fullName evidence="4">Tetratricopeptide repeat protein</fullName>
    </submittedName>
</protein>
<feature type="coiled-coil region" evidence="1">
    <location>
        <begin position="140"/>
        <end position="167"/>
    </location>
</feature>
<gene>
    <name evidence="4" type="ORF">Q3M24_01650</name>
</gene>
<dbReference type="Gene3D" id="1.25.40.10">
    <property type="entry name" value="Tetratricopeptide repeat domain"/>
    <property type="match status" value="1"/>
</dbReference>
<dbReference type="SMART" id="SM00028">
    <property type="entry name" value="TPR"/>
    <property type="match status" value="2"/>
</dbReference>
<dbReference type="EMBL" id="CP159373">
    <property type="protein sequence ID" value="XCN73482.1"/>
    <property type="molecule type" value="Genomic_DNA"/>
</dbReference>